<keyword evidence="3" id="KW-0804">Transcription</keyword>
<protein>
    <submittedName>
        <fullName evidence="5">Helix-turn-helix transcriptional regulator</fullName>
    </submittedName>
</protein>
<dbReference type="InterPro" id="IPR009057">
    <property type="entry name" value="Homeodomain-like_sf"/>
</dbReference>
<evidence type="ECO:0000256" key="1">
    <source>
        <dbReference type="ARBA" id="ARBA00023015"/>
    </source>
</evidence>
<dbReference type="SMART" id="SM00342">
    <property type="entry name" value="HTH_ARAC"/>
    <property type="match status" value="1"/>
</dbReference>
<gene>
    <name evidence="5" type="ORF">G9470_17210</name>
</gene>
<name>A0ABX1VTZ9_9FIRM</name>
<evidence type="ECO:0000256" key="2">
    <source>
        <dbReference type="ARBA" id="ARBA00023125"/>
    </source>
</evidence>
<dbReference type="RefSeq" id="WP_170822644.1">
    <property type="nucleotide sequence ID" value="NZ_JAAOXG010000038.1"/>
</dbReference>
<dbReference type="Gene3D" id="1.10.10.60">
    <property type="entry name" value="Homeodomain-like"/>
    <property type="match status" value="1"/>
</dbReference>
<evidence type="ECO:0000313" key="5">
    <source>
        <dbReference type="EMBL" id="NNJ31515.1"/>
    </source>
</evidence>
<dbReference type="PANTHER" id="PTHR47893:SF1">
    <property type="entry name" value="REGULATORY PROTEIN PCHR"/>
    <property type="match status" value="1"/>
</dbReference>
<keyword evidence="2" id="KW-0238">DNA-binding</keyword>
<feature type="domain" description="HTH araC/xylS-type" evidence="4">
    <location>
        <begin position="215"/>
        <end position="313"/>
    </location>
</feature>
<dbReference type="Proteomes" id="UP000539052">
    <property type="component" value="Unassembled WGS sequence"/>
</dbReference>
<evidence type="ECO:0000256" key="3">
    <source>
        <dbReference type="ARBA" id="ARBA00023163"/>
    </source>
</evidence>
<dbReference type="PANTHER" id="PTHR47893">
    <property type="entry name" value="REGULATORY PROTEIN PCHR"/>
    <property type="match status" value="1"/>
</dbReference>
<proteinExistence type="predicted"/>
<accession>A0ABX1VTZ9</accession>
<keyword evidence="1" id="KW-0805">Transcription regulation</keyword>
<keyword evidence="6" id="KW-1185">Reference proteome</keyword>
<dbReference type="PRINTS" id="PR00032">
    <property type="entry name" value="HTHARAC"/>
</dbReference>
<dbReference type="PROSITE" id="PS01124">
    <property type="entry name" value="HTH_ARAC_FAMILY_2"/>
    <property type="match status" value="1"/>
</dbReference>
<dbReference type="InterPro" id="IPR053142">
    <property type="entry name" value="PchR_regulatory_protein"/>
</dbReference>
<organism evidence="5 6">
    <name type="scientific">Lacrimispora defluvii</name>
    <dbReference type="NCBI Taxonomy" id="2719233"/>
    <lineage>
        <taxon>Bacteria</taxon>
        <taxon>Bacillati</taxon>
        <taxon>Bacillota</taxon>
        <taxon>Clostridia</taxon>
        <taxon>Lachnospirales</taxon>
        <taxon>Lachnospiraceae</taxon>
        <taxon>Lacrimispora</taxon>
    </lineage>
</organism>
<sequence>MDLLDKDFGLRIIHENEEQTVYSIDTDHSSSRMIRYHLYPGIDMILSDFKERYVWSGEWKLKESVYQISYNRRGVYQAQLSKNEFCYASPGNLILLNGCKKSLDSKMTTDVLQGFSILLFPDQLDQCLAEQWQRQFDLDVCHMLHILPGTEEARAFSCGEGIHRVAEEIYHHLYNHEMGMVRLKLLEFFHMLINEDVRIEHRQRVFSREQIEKTKMIKNLMEMDLSKHYTIEELCKNYELSATIFKQCFKSMFQYPPYEFLRVARMNQAGEYLRHSDMSILEISKSLGYENPSNFSRTFKAIYGVLPSEYRYSDEKNV</sequence>
<dbReference type="EMBL" id="JAAOXG010000038">
    <property type="protein sequence ID" value="NNJ31515.1"/>
    <property type="molecule type" value="Genomic_DNA"/>
</dbReference>
<dbReference type="InterPro" id="IPR018060">
    <property type="entry name" value="HTH_AraC"/>
</dbReference>
<evidence type="ECO:0000259" key="4">
    <source>
        <dbReference type="PROSITE" id="PS01124"/>
    </source>
</evidence>
<comment type="caution">
    <text evidence="5">The sequence shown here is derived from an EMBL/GenBank/DDBJ whole genome shotgun (WGS) entry which is preliminary data.</text>
</comment>
<dbReference type="InterPro" id="IPR020449">
    <property type="entry name" value="Tscrpt_reg_AraC-type_HTH"/>
</dbReference>
<dbReference type="Pfam" id="PF12833">
    <property type="entry name" value="HTH_18"/>
    <property type="match status" value="1"/>
</dbReference>
<evidence type="ECO:0000313" key="6">
    <source>
        <dbReference type="Proteomes" id="UP000539052"/>
    </source>
</evidence>
<reference evidence="5 6" key="1">
    <citation type="submission" date="2020-03" db="EMBL/GenBank/DDBJ databases">
        <title>Genome Sequence of industrial isolate, B5A.</title>
        <authorList>
            <person name="Sharma S."/>
            <person name="Patil P.B."/>
            <person name="Korpole S."/>
        </authorList>
    </citation>
    <scope>NUCLEOTIDE SEQUENCE [LARGE SCALE GENOMIC DNA]</scope>
    <source>
        <strain evidence="5 6">PI-S10-B5A</strain>
    </source>
</reference>
<dbReference type="SUPFAM" id="SSF46689">
    <property type="entry name" value="Homeodomain-like"/>
    <property type="match status" value="1"/>
</dbReference>